<evidence type="ECO:0000313" key="3">
    <source>
        <dbReference type="Proteomes" id="UP000233750"/>
    </source>
</evidence>
<sequence length="144" mass="15917">MNDVPSGQRFWINTVSLDHVEAAIEGGFTQADHGAGTRLRQPSPGDEMIFYSPRTSLRGGAPVRQFTAWATITGEKPYQAYVSDDFRPWRLAASFHACTRVDAKPLVGQLSFVADPAHWGLPFRRGLFAIPQQDFATILAHMTA</sequence>
<name>A0A2N3WKV8_9PSEU</name>
<reference evidence="2 3" key="1">
    <citation type="submission" date="2017-12" db="EMBL/GenBank/DDBJ databases">
        <title>Sequencing the genomes of 1000 Actinobacteria strains.</title>
        <authorList>
            <person name="Klenk H.-P."/>
        </authorList>
    </citation>
    <scope>NUCLEOTIDE SEQUENCE [LARGE SCALE GENOMIC DNA]</scope>
    <source>
        <strain evidence="2 3">DSM 45165</strain>
    </source>
</reference>
<comment type="caution">
    <text evidence="2">The sequence shown here is derived from an EMBL/GenBank/DDBJ whole genome shotgun (WGS) entry which is preliminary data.</text>
</comment>
<evidence type="ECO:0000259" key="1">
    <source>
        <dbReference type="Pfam" id="PF01878"/>
    </source>
</evidence>
<feature type="domain" description="EVE" evidence="1">
    <location>
        <begin position="14"/>
        <end position="140"/>
    </location>
</feature>
<gene>
    <name evidence="2" type="ORF">ATK30_5377</name>
</gene>
<proteinExistence type="predicted"/>
<accession>A0A2N3WKV8</accession>
<dbReference type="InterPro" id="IPR002740">
    <property type="entry name" value="EVE_domain"/>
</dbReference>
<dbReference type="RefSeq" id="WP_101437911.1">
    <property type="nucleotide sequence ID" value="NZ_PJMY01000003.1"/>
</dbReference>
<dbReference type="Pfam" id="PF01878">
    <property type="entry name" value="EVE"/>
    <property type="match status" value="1"/>
</dbReference>
<organism evidence="2 3">
    <name type="scientific">Amycolatopsis echigonensis</name>
    <dbReference type="NCBI Taxonomy" id="2576905"/>
    <lineage>
        <taxon>Bacteria</taxon>
        <taxon>Bacillati</taxon>
        <taxon>Actinomycetota</taxon>
        <taxon>Actinomycetes</taxon>
        <taxon>Pseudonocardiales</taxon>
        <taxon>Pseudonocardiaceae</taxon>
        <taxon>Amycolatopsis</taxon>
    </lineage>
</organism>
<dbReference type="InterPro" id="IPR015947">
    <property type="entry name" value="PUA-like_sf"/>
</dbReference>
<dbReference type="CDD" id="cd21132">
    <property type="entry name" value="EVE-like"/>
    <property type="match status" value="1"/>
</dbReference>
<keyword evidence="3" id="KW-1185">Reference proteome</keyword>
<dbReference type="OrthoDB" id="9793567at2"/>
<dbReference type="SUPFAM" id="SSF88697">
    <property type="entry name" value="PUA domain-like"/>
    <property type="match status" value="1"/>
</dbReference>
<dbReference type="AlphaFoldDB" id="A0A2N3WKV8"/>
<dbReference type="EMBL" id="PJMY01000003">
    <property type="protein sequence ID" value="PKV94498.1"/>
    <property type="molecule type" value="Genomic_DNA"/>
</dbReference>
<dbReference type="Gene3D" id="3.10.590.10">
    <property type="entry name" value="ph1033 like domains"/>
    <property type="match status" value="1"/>
</dbReference>
<protein>
    <submittedName>
        <fullName evidence="2">EVE domain-containing protein</fullName>
    </submittedName>
</protein>
<dbReference type="Proteomes" id="UP000233750">
    <property type="component" value="Unassembled WGS sequence"/>
</dbReference>
<evidence type="ECO:0000313" key="2">
    <source>
        <dbReference type="EMBL" id="PKV94498.1"/>
    </source>
</evidence>